<evidence type="ECO:0000259" key="5">
    <source>
        <dbReference type="PROSITE" id="PS50931"/>
    </source>
</evidence>
<dbReference type="EMBL" id="QUNO01000002">
    <property type="protein sequence ID" value="REH54232.1"/>
    <property type="molecule type" value="Genomic_DNA"/>
</dbReference>
<dbReference type="PANTHER" id="PTHR30346:SF0">
    <property type="entry name" value="HCA OPERON TRANSCRIPTIONAL ACTIVATOR HCAR"/>
    <property type="match status" value="1"/>
</dbReference>
<comment type="caution">
    <text evidence="6">The sequence shown here is derived from an EMBL/GenBank/DDBJ whole genome shotgun (WGS) entry which is preliminary data.</text>
</comment>
<comment type="similarity">
    <text evidence="1">Belongs to the LysR transcriptional regulatory family.</text>
</comment>
<dbReference type="GO" id="GO:0003700">
    <property type="term" value="F:DNA-binding transcription factor activity"/>
    <property type="evidence" value="ECO:0007669"/>
    <property type="project" value="InterPro"/>
</dbReference>
<dbReference type="AlphaFoldDB" id="A0A3E0I677"/>
<protein>
    <submittedName>
        <fullName evidence="6">DNA-binding transcriptional LysR family regulator</fullName>
    </submittedName>
</protein>
<dbReference type="Gene3D" id="3.40.190.10">
    <property type="entry name" value="Periplasmic binding protein-like II"/>
    <property type="match status" value="2"/>
</dbReference>
<evidence type="ECO:0000256" key="4">
    <source>
        <dbReference type="ARBA" id="ARBA00023163"/>
    </source>
</evidence>
<accession>A0A3E0I677</accession>
<name>A0A3E0I677_9PSEU</name>
<sequence>MRTFVVAADEGRFQDAADELGISQQAVSKRVAALEKDLGVRLFTRTARGIRPTTDGEAFLPHARALLETADRARESVRPGRRPLRVDVLGRRSVCAAMLLEFHGQHPEIELEVVTLPNGAAAMAALQAGTIDAAFCAQPTPPPDGVRTMRVHDEPLHLLVGLGHKLADAVELTPKDLAGHRIWIPGIVPGAEWGVFYDELAAAFGLSIDATGPNFGSEHMLGLIADTPELATFWGTGVRPARTEGLRLIPVTAPTPVYPHSLIWRADNPHPGLVALRRHLAKNWRSTRRSATWTASWVREPAPE</sequence>
<keyword evidence="4" id="KW-0804">Transcription</keyword>
<dbReference type="PANTHER" id="PTHR30346">
    <property type="entry name" value="TRANSCRIPTIONAL DUAL REGULATOR HCAR-RELATED"/>
    <property type="match status" value="1"/>
</dbReference>
<reference evidence="6 7" key="1">
    <citation type="submission" date="2018-08" db="EMBL/GenBank/DDBJ databases">
        <title>Genomic Encyclopedia of Archaeal and Bacterial Type Strains, Phase II (KMG-II): from individual species to whole genera.</title>
        <authorList>
            <person name="Goeker M."/>
        </authorList>
    </citation>
    <scope>NUCLEOTIDE SEQUENCE [LARGE SCALE GENOMIC DNA]</scope>
    <source>
        <strain evidence="6 7">DSM 45791</strain>
    </source>
</reference>
<dbReference type="GO" id="GO:0032993">
    <property type="term" value="C:protein-DNA complex"/>
    <property type="evidence" value="ECO:0007669"/>
    <property type="project" value="TreeGrafter"/>
</dbReference>
<dbReference type="InterPro" id="IPR005119">
    <property type="entry name" value="LysR_subst-bd"/>
</dbReference>
<keyword evidence="2" id="KW-0805">Transcription regulation</keyword>
<proteinExistence type="inferred from homology"/>
<dbReference type="FunFam" id="1.10.10.10:FF:000001">
    <property type="entry name" value="LysR family transcriptional regulator"/>
    <property type="match status" value="1"/>
</dbReference>
<dbReference type="Proteomes" id="UP000256269">
    <property type="component" value="Unassembled WGS sequence"/>
</dbReference>
<evidence type="ECO:0000313" key="6">
    <source>
        <dbReference type="EMBL" id="REH54232.1"/>
    </source>
</evidence>
<dbReference type="PROSITE" id="PS50931">
    <property type="entry name" value="HTH_LYSR"/>
    <property type="match status" value="1"/>
</dbReference>
<evidence type="ECO:0000313" key="7">
    <source>
        <dbReference type="Proteomes" id="UP000256269"/>
    </source>
</evidence>
<evidence type="ECO:0000256" key="1">
    <source>
        <dbReference type="ARBA" id="ARBA00009437"/>
    </source>
</evidence>
<keyword evidence="3 6" id="KW-0238">DNA-binding</keyword>
<evidence type="ECO:0000256" key="2">
    <source>
        <dbReference type="ARBA" id="ARBA00023015"/>
    </source>
</evidence>
<dbReference type="Pfam" id="PF00126">
    <property type="entry name" value="HTH_1"/>
    <property type="match status" value="1"/>
</dbReference>
<gene>
    <name evidence="6" type="ORF">BCF44_102464</name>
</gene>
<dbReference type="InterPro" id="IPR036390">
    <property type="entry name" value="WH_DNA-bd_sf"/>
</dbReference>
<keyword evidence="7" id="KW-1185">Reference proteome</keyword>
<dbReference type="SUPFAM" id="SSF53850">
    <property type="entry name" value="Periplasmic binding protein-like II"/>
    <property type="match status" value="1"/>
</dbReference>
<dbReference type="Pfam" id="PF03466">
    <property type="entry name" value="LysR_substrate"/>
    <property type="match status" value="1"/>
</dbReference>
<dbReference type="Gene3D" id="1.10.10.10">
    <property type="entry name" value="Winged helix-like DNA-binding domain superfamily/Winged helix DNA-binding domain"/>
    <property type="match status" value="1"/>
</dbReference>
<dbReference type="PRINTS" id="PR00039">
    <property type="entry name" value="HTHLYSR"/>
</dbReference>
<feature type="domain" description="HTH lysR-type" evidence="5">
    <location>
        <begin position="1"/>
        <end position="53"/>
    </location>
</feature>
<evidence type="ECO:0000256" key="3">
    <source>
        <dbReference type="ARBA" id="ARBA00023125"/>
    </source>
</evidence>
<dbReference type="GO" id="GO:0003677">
    <property type="term" value="F:DNA binding"/>
    <property type="evidence" value="ECO:0007669"/>
    <property type="project" value="UniProtKB-KW"/>
</dbReference>
<dbReference type="InterPro" id="IPR000847">
    <property type="entry name" value="LysR_HTH_N"/>
</dbReference>
<dbReference type="InterPro" id="IPR036388">
    <property type="entry name" value="WH-like_DNA-bd_sf"/>
</dbReference>
<organism evidence="6 7">
    <name type="scientific">Kutzneria buriramensis</name>
    <dbReference type="NCBI Taxonomy" id="1045776"/>
    <lineage>
        <taxon>Bacteria</taxon>
        <taxon>Bacillati</taxon>
        <taxon>Actinomycetota</taxon>
        <taxon>Actinomycetes</taxon>
        <taxon>Pseudonocardiales</taxon>
        <taxon>Pseudonocardiaceae</taxon>
        <taxon>Kutzneria</taxon>
    </lineage>
</organism>
<dbReference type="SUPFAM" id="SSF46785">
    <property type="entry name" value="Winged helix' DNA-binding domain"/>
    <property type="match status" value="1"/>
</dbReference>